<feature type="region of interest" description="Disordered" evidence="1">
    <location>
        <begin position="528"/>
        <end position="578"/>
    </location>
</feature>
<keyword evidence="3" id="KW-1185">Reference proteome</keyword>
<dbReference type="AlphaFoldDB" id="A0A4Z2BXE1"/>
<comment type="caution">
    <text evidence="2">The sequence shown here is derived from an EMBL/GenBank/DDBJ whole genome shotgun (WGS) entry which is preliminary data.</text>
</comment>
<name>A0A4Z2BXE1_9TELE</name>
<dbReference type="Proteomes" id="UP000516260">
    <property type="component" value="Chromosome 16"/>
</dbReference>
<feature type="region of interest" description="Disordered" evidence="1">
    <location>
        <begin position="80"/>
        <end position="516"/>
    </location>
</feature>
<feature type="compositionally biased region" description="Pro residues" evidence="1">
    <location>
        <begin position="191"/>
        <end position="207"/>
    </location>
</feature>
<evidence type="ECO:0008006" key="4">
    <source>
        <dbReference type="Google" id="ProtNLM"/>
    </source>
</evidence>
<feature type="compositionally biased region" description="Pro residues" evidence="1">
    <location>
        <begin position="404"/>
        <end position="417"/>
    </location>
</feature>
<sequence length="590" mass="65652">MMKHHKKKSQAVKEGKKTHLHNQSNVPQHGLHSQPASLQANSQLKQQPHQPSPAGFIIPPVAALESSQLLEASFESLPSFGQPHMHLPHHAGSSSPPAPPHLNTHPAGPVSPETHPFLNQQPILPSPALHSSMPQQPSRPSHKAAPLHPKPPQPQTAPPPQQQTLPPPPPQQQLQPQTVAPPQHQLTPQILHPPQPIHQRPMSPPTLTPQGLLSSQPPQMLLEDDEDTGTSTPLNQVQLYLQQFQQNRQPQQTMQSLQTQVRQQQQPQPPQQQQQQPGPATLLQSVQGQPQLPSQAALASPQLPVHPQPQPTPSHQSAPQQMPLHQSRHLQHTQHPQQQPQQMNYQQGPGLTVQSQHKIHTNKAQQIIQQQEQPSPRTTKADPFNTSHLRDNPSPLMMHSPQLPQYPPVSHPSPPHNMQPKKQRVPAGQAALKEEKLPPQPVMRGESFNPAMRPDHHKHPDVKPSQPGHSQQSLKSLDSSQPVIRSSEPSGPPSSVDKDKFKQDSKTPIAPKKVQDVKLKNMGSWASLAQKSTSTPLSAVKSSSDSFEQFRRAAREKEEREKALKAQAEQAEKDRLRREQDKLRWQRLLI</sequence>
<feature type="compositionally biased region" description="Polar residues" evidence="1">
    <location>
        <begin position="34"/>
        <end position="49"/>
    </location>
</feature>
<gene>
    <name evidence="2" type="ORF">fugu_015001</name>
</gene>
<proteinExistence type="predicted"/>
<evidence type="ECO:0000313" key="3">
    <source>
        <dbReference type="Proteomes" id="UP000516260"/>
    </source>
</evidence>
<protein>
    <recommendedName>
        <fullName evidence="4">Bromodomain protein 4 C-terminal domain-containing protein</fullName>
    </recommendedName>
</protein>
<feature type="compositionally biased region" description="Polar residues" evidence="1">
    <location>
        <begin position="208"/>
        <end position="218"/>
    </location>
</feature>
<feature type="compositionally biased region" description="Polar residues" evidence="1">
    <location>
        <begin position="285"/>
        <end position="294"/>
    </location>
</feature>
<feature type="compositionally biased region" description="Basic residues" evidence="1">
    <location>
        <begin position="1"/>
        <end position="10"/>
    </location>
</feature>
<evidence type="ECO:0000256" key="1">
    <source>
        <dbReference type="SAM" id="MobiDB-lite"/>
    </source>
</evidence>
<feature type="compositionally biased region" description="Low complexity" evidence="1">
    <location>
        <begin position="236"/>
        <end position="284"/>
    </location>
</feature>
<feature type="compositionally biased region" description="Pro residues" evidence="1">
    <location>
        <begin position="148"/>
        <end position="171"/>
    </location>
</feature>
<feature type="compositionally biased region" description="Basic and acidic residues" evidence="1">
    <location>
        <begin position="548"/>
        <end position="578"/>
    </location>
</feature>
<feature type="compositionally biased region" description="Low complexity" evidence="1">
    <location>
        <begin position="333"/>
        <end position="349"/>
    </location>
</feature>
<dbReference type="EMBL" id="SWLE01000008">
    <property type="protein sequence ID" value="TNM96845.1"/>
    <property type="molecule type" value="Genomic_DNA"/>
</dbReference>
<reference evidence="2 3" key="1">
    <citation type="submission" date="2019-04" db="EMBL/GenBank/DDBJ databases">
        <title>The sequence and de novo assembly of Takifugu bimaculatus genome using PacBio and Hi-C technologies.</title>
        <authorList>
            <person name="Xu P."/>
            <person name="Liu B."/>
            <person name="Zhou Z."/>
        </authorList>
    </citation>
    <scope>NUCLEOTIDE SEQUENCE [LARGE SCALE GENOMIC DNA]</scope>
    <source>
        <strain evidence="2">TB-2018</strain>
        <tissue evidence="2">Muscle</tissue>
    </source>
</reference>
<feature type="compositionally biased region" description="Low complexity" evidence="1">
    <location>
        <begin position="172"/>
        <end position="190"/>
    </location>
</feature>
<feature type="compositionally biased region" description="Polar residues" evidence="1">
    <location>
        <begin position="528"/>
        <end position="547"/>
    </location>
</feature>
<evidence type="ECO:0000313" key="2">
    <source>
        <dbReference type="EMBL" id="TNM96845.1"/>
    </source>
</evidence>
<feature type="region of interest" description="Disordered" evidence="1">
    <location>
        <begin position="1"/>
        <end position="57"/>
    </location>
</feature>
<feature type="compositionally biased region" description="Low complexity" evidence="1">
    <location>
        <begin position="470"/>
        <end position="481"/>
    </location>
</feature>
<feature type="compositionally biased region" description="Basic and acidic residues" evidence="1">
    <location>
        <begin position="496"/>
        <end position="505"/>
    </location>
</feature>
<organism evidence="2 3">
    <name type="scientific">Takifugu bimaculatus</name>
    <dbReference type="NCBI Taxonomy" id="433685"/>
    <lineage>
        <taxon>Eukaryota</taxon>
        <taxon>Metazoa</taxon>
        <taxon>Chordata</taxon>
        <taxon>Craniata</taxon>
        <taxon>Vertebrata</taxon>
        <taxon>Euteleostomi</taxon>
        <taxon>Actinopterygii</taxon>
        <taxon>Neopterygii</taxon>
        <taxon>Teleostei</taxon>
        <taxon>Neoteleostei</taxon>
        <taxon>Acanthomorphata</taxon>
        <taxon>Eupercaria</taxon>
        <taxon>Tetraodontiformes</taxon>
        <taxon>Tetradontoidea</taxon>
        <taxon>Tetraodontidae</taxon>
        <taxon>Takifugu</taxon>
    </lineage>
</organism>
<accession>A0A4Z2BXE1</accession>